<organism evidence="5 6">
    <name type="scientific">Serinibacter arcticus</name>
    <dbReference type="NCBI Taxonomy" id="1655435"/>
    <lineage>
        <taxon>Bacteria</taxon>
        <taxon>Bacillati</taxon>
        <taxon>Actinomycetota</taxon>
        <taxon>Actinomycetes</taxon>
        <taxon>Micrococcales</taxon>
        <taxon>Beutenbergiaceae</taxon>
        <taxon>Serinibacter</taxon>
    </lineage>
</organism>
<dbReference type="InterPro" id="IPR002035">
    <property type="entry name" value="VWF_A"/>
</dbReference>
<dbReference type="GO" id="GO:0005245">
    <property type="term" value="F:voltage-gated calcium channel activity"/>
    <property type="evidence" value="ECO:0007669"/>
    <property type="project" value="TreeGrafter"/>
</dbReference>
<accession>A0A2U1ZV91</accession>
<sequence length="628" mass="64222">MSTPRLLGTVATAVALLAGLLAPVAATAAPDSGAAAEDAQLLVVLDSSSSMLEPASDGGTRADAAKNALLGVVDTLGEDERVGLRTFGATVVGLDDPASCTDSQLTVPIATDNRQALRDAANAYLPYGETPIGFALQQAGTDLTAAGSDVQRTVLLISDGESNCQPDPCAVARDLAAQGIDLTIHVVGFDVSGAARDALVCIANAGGGQYFDVTDTTGLTSVFEKVSTRAFRDFALDGQEVVGTADAPAAPTLTPGTRYITYLPAPGSALNYQIERTIPGSRLWVSLNATAQISAQSLLVEIYPDATAEGSRCDHDLSFPSTWGGSWSLTTMSLSSTSREECTAAGTQLLRVENWLDSTSADGAPAEVLVIEEPPVRSTDALPPFPAETTPWVEPAAVTPQPVLGGTTLSGATPVAAGSYRLDLMPGETALFRVPLDWGQSLQARSSADVGTSFTLFSPTRLAVTGSLVEPPIAEIDPDPTSPPRIAGLRTPPVTYLAREKTGTVEESMLLAGDYTLAVTRAVCGGCGQDPGPVPVILDVLVDGEVSGVPEYVEAAVTSSATPSPSVSTTASATPPPPGDSPTSSETPEASEDDGGLPVAVPVAVGVLGLALLGGGTWTLVRRRRSGA</sequence>
<dbReference type="PANTHER" id="PTHR10166:SF37">
    <property type="entry name" value="STOLID, ISOFORM H"/>
    <property type="match status" value="1"/>
</dbReference>
<dbReference type="EMBL" id="PYHR01000002">
    <property type="protein sequence ID" value="PWD50881.1"/>
    <property type="molecule type" value="Genomic_DNA"/>
</dbReference>
<protein>
    <recommendedName>
        <fullName evidence="4">VWFA domain-containing protein</fullName>
    </recommendedName>
</protein>
<feature type="compositionally biased region" description="Low complexity" evidence="1">
    <location>
        <begin position="557"/>
        <end position="573"/>
    </location>
</feature>
<dbReference type="Proteomes" id="UP000245166">
    <property type="component" value="Unassembled WGS sequence"/>
</dbReference>
<dbReference type="Gene3D" id="3.40.50.410">
    <property type="entry name" value="von Willebrand factor, type A domain"/>
    <property type="match status" value="1"/>
</dbReference>
<evidence type="ECO:0000313" key="5">
    <source>
        <dbReference type="EMBL" id="PWD50881.1"/>
    </source>
</evidence>
<dbReference type="InterPro" id="IPR036465">
    <property type="entry name" value="vWFA_dom_sf"/>
</dbReference>
<keyword evidence="3" id="KW-0732">Signal</keyword>
<evidence type="ECO:0000256" key="2">
    <source>
        <dbReference type="SAM" id="Phobius"/>
    </source>
</evidence>
<dbReference type="SMART" id="SM00327">
    <property type="entry name" value="VWA"/>
    <property type="match status" value="1"/>
</dbReference>
<keyword evidence="2" id="KW-0812">Transmembrane</keyword>
<dbReference type="AlphaFoldDB" id="A0A2U1ZV91"/>
<dbReference type="SUPFAM" id="SSF53300">
    <property type="entry name" value="vWA-like"/>
    <property type="match status" value="1"/>
</dbReference>
<feature type="domain" description="VWFA" evidence="4">
    <location>
        <begin position="40"/>
        <end position="226"/>
    </location>
</feature>
<keyword evidence="6" id="KW-1185">Reference proteome</keyword>
<feature type="signal peptide" evidence="3">
    <location>
        <begin position="1"/>
        <end position="28"/>
    </location>
</feature>
<comment type="caution">
    <text evidence="5">The sequence shown here is derived from an EMBL/GenBank/DDBJ whole genome shotgun (WGS) entry which is preliminary data.</text>
</comment>
<evidence type="ECO:0000313" key="6">
    <source>
        <dbReference type="Proteomes" id="UP000245166"/>
    </source>
</evidence>
<evidence type="ECO:0000256" key="1">
    <source>
        <dbReference type="SAM" id="MobiDB-lite"/>
    </source>
</evidence>
<evidence type="ECO:0000259" key="4">
    <source>
        <dbReference type="PROSITE" id="PS50234"/>
    </source>
</evidence>
<keyword evidence="2" id="KW-0472">Membrane</keyword>
<gene>
    <name evidence="5" type="ORF">C8046_09680</name>
</gene>
<name>A0A2U1ZV91_9MICO</name>
<feature type="transmembrane region" description="Helical" evidence="2">
    <location>
        <begin position="599"/>
        <end position="621"/>
    </location>
</feature>
<dbReference type="InterPro" id="IPR051173">
    <property type="entry name" value="Ca_channel_alpha-2/delta"/>
</dbReference>
<evidence type="ECO:0000256" key="3">
    <source>
        <dbReference type="SAM" id="SignalP"/>
    </source>
</evidence>
<dbReference type="PANTHER" id="PTHR10166">
    <property type="entry name" value="VOLTAGE-DEPENDENT CALCIUM CHANNEL SUBUNIT ALPHA-2/DELTA-RELATED"/>
    <property type="match status" value="1"/>
</dbReference>
<feature type="chain" id="PRO_5015582718" description="VWFA domain-containing protein" evidence="3">
    <location>
        <begin position="29"/>
        <end position="628"/>
    </location>
</feature>
<keyword evidence="2" id="KW-1133">Transmembrane helix</keyword>
<feature type="region of interest" description="Disordered" evidence="1">
    <location>
        <begin position="557"/>
        <end position="598"/>
    </location>
</feature>
<reference evidence="5 6" key="1">
    <citation type="submission" date="2018-03" db="EMBL/GenBank/DDBJ databases">
        <title>Genome assembly of novel Miniimonas species PCH200.</title>
        <authorList>
            <person name="Thakur V."/>
            <person name="Kumar V."/>
            <person name="Singh D."/>
        </authorList>
    </citation>
    <scope>NUCLEOTIDE SEQUENCE [LARGE SCALE GENOMIC DNA]</scope>
    <source>
        <strain evidence="5 6">PCH200</strain>
    </source>
</reference>
<dbReference type="Pfam" id="PF00092">
    <property type="entry name" value="VWA"/>
    <property type="match status" value="1"/>
</dbReference>
<dbReference type="GO" id="GO:0005891">
    <property type="term" value="C:voltage-gated calcium channel complex"/>
    <property type="evidence" value="ECO:0007669"/>
    <property type="project" value="TreeGrafter"/>
</dbReference>
<dbReference type="PROSITE" id="PS50234">
    <property type="entry name" value="VWFA"/>
    <property type="match status" value="1"/>
</dbReference>
<dbReference type="RefSeq" id="WP_109229263.1">
    <property type="nucleotide sequence ID" value="NZ_PYHR01000002.1"/>
</dbReference>
<dbReference type="OrthoDB" id="4318225at2"/>
<proteinExistence type="predicted"/>